<protein>
    <recommendedName>
        <fullName evidence="2">histidine kinase</fullName>
        <ecNumber evidence="2">2.7.13.3</ecNumber>
    </recommendedName>
</protein>
<keyword evidence="7" id="KW-0067">ATP-binding</keyword>
<evidence type="ECO:0000256" key="8">
    <source>
        <dbReference type="ARBA" id="ARBA00023012"/>
    </source>
</evidence>
<evidence type="ECO:0000256" key="6">
    <source>
        <dbReference type="ARBA" id="ARBA00022777"/>
    </source>
</evidence>
<evidence type="ECO:0000256" key="5">
    <source>
        <dbReference type="ARBA" id="ARBA00022741"/>
    </source>
</evidence>
<dbReference type="InterPro" id="IPR011990">
    <property type="entry name" value="TPR-like_helical_dom_sf"/>
</dbReference>
<evidence type="ECO:0000313" key="14">
    <source>
        <dbReference type="Proteomes" id="UP001500459"/>
    </source>
</evidence>
<evidence type="ECO:0000256" key="10">
    <source>
        <dbReference type="SAM" id="Coils"/>
    </source>
</evidence>
<keyword evidence="11" id="KW-1133">Transmembrane helix</keyword>
<feature type="repeat" description="TPR" evidence="9">
    <location>
        <begin position="352"/>
        <end position="385"/>
    </location>
</feature>
<evidence type="ECO:0000256" key="4">
    <source>
        <dbReference type="ARBA" id="ARBA00022679"/>
    </source>
</evidence>
<dbReference type="SMART" id="SM00387">
    <property type="entry name" value="HATPase_c"/>
    <property type="match status" value="1"/>
</dbReference>
<dbReference type="Gene3D" id="3.30.565.10">
    <property type="entry name" value="Histidine kinase-like ATPase, C-terminal domain"/>
    <property type="match status" value="1"/>
</dbReference>
<dbReference type="EC" id="2.7.13.3" evidence="2"/>
<evidence type="ECO:0000256" key="2">
    <source>
        <dbReference type="ARBA" id="ARBA00012438"/>
    </source>
</evidence>
<gene>
    <name evidence="13" type="ORF">GCM10022393_03450</name>
</gene>
<dbReference type="CDD" id="cd16917">
    <property type="entry name" value="HATPase_UhpB-NarQ-NarX-like"/>
    <property type="match status" value="1"/>
</dbReference>
<dbReference type="EMBL" id="BAABCW010000001">
    <property type="protein sequence ID" value="GAA4107855.1"/>
    <property type="molecule type" value="Genomic_DNA"/>
</dbReference>
<name>A0ABP7XA94_9FLAO</name>
<keyword evidence="10" id="KW-0175">Coiled coil</keyword>
<dbReference type="InterPro" id="IPR050482">
    <property type="entry name" value="Sensor_HK_TwoCompSys"/>
</dbReference>
<evidence type="ECO:0000256" key="3">
    <source>
        <dbReference type="ARBA" id="ARBA00022553"/>
    </source>
</evidence>
<feature type="coiled-coil region" evidence="10">
    <location>
        <begin position="398"/>
        <end position="465"/>
    </location>
</feature>
<dbReference type="SUPFAM" id="SSF55874">
    <property type="entry name" value="ATPase domain of HSP90 chaperone/DNA topoisomerase II/histidine kinase"/>
    <property type="match status" value="1"/>
</dbReference>
<feature type="domain" description="Histidine kinase" evidence="12">
    <location>
        <begin position="599"/>
        <end position="789"/>
    </location>
</feature>
<dbReference type="Proteomes" id="UP001500459">
    <property type="component" value="Unassembled WGS sequence"/>
</dbReference>
<keyword evidence="11" id="KW-0812">Transmembrane</keyword>
<keyword evidence="4" id="KW-0808">Transferase</keyword>
<organism evidence="13 14">
    <name type="scientific">Aquimarina addita</name>
    <dbReference type="NCBI Taxonomy" id="870485"/>
    <lineage>
        <taxon>Bacteria</taxon>
        <taxon>Pseudomonadati</taxon>
        <taxon>Bacteroidota</taxon>
        <taxon>Flavobacteriia</taxon>
        <taxon>Flavobacteriales</taxon>
        <taxon>Flavobacteriaceae</taxon>
        <taxon>Aquimarina</taxon>
    </lineage>
</organism>
<comment type="caution">
    <text evidence="13">The sequence shown here is derived from an EMBL/GenBank/DDBJ whole genome shotgun (WGS) entry which is preliminary data.</text>
</comment>
<feature type="transmembrane region" description="Helical" evidence="11">
    <location>
        <begin position="534"/>
        <end position="553"/>
    </location>
</feature>
<accession>A0ABP7XA94</accession>
<dbReference type="InterPro" id="IPR019734">
    <property type="entry name" value="TPR_rpt"/>
</dbReference>
<evidence type="ECO:0000256" key="9">
    <source>
        <dbReference type="PROSITE-ProRule" id="PRU00339"/>
    </source>
</evidence>
<evidence type="ECO:0000256" key="11">
    <source>
        <dbReference type="SAM" id="Phobius"/>
    </source>
</evidence>
<dbReference type="InterPro" id="IPR003594">
    <property type="entry name" value="HATPase_dom"/>
</dbReference>
<sequence length="798" mass="93518">MFNDHTVYYQNYFNINFRKNNRVLLVKNVLYYYQIVQYLQPTFIKTTIKPFTNISLYVDQDTSEFKNSSMYVQSYFSQFCNKLLIVAIIFYSIVTVAQNKNKSIIDRQESTTYQKEKEELDRIESLFDNGNQKEGYKMTHQISQRTKNEIIQTRTLLILGNYFNTIDLPDSSLFYGNKVIDLVKNKKDTVSKINLSNAYNIIGNAYGDKNLLEKSKLWHFKGLEISEKYLIQEHYYKKLINLASNYNRSGQYDYAIELLKPCLQWDGDQNIKLGIYANLAIAYSYKDLPILSIEYFKKCLQFFKGNNSNNEVAVTQNIGAQYHIMKEYDKALAYYKKAYQIAELKGYHRTAIDAMTNMGLVYQEKKQYSRAEEIFVQTLIITKKKKFTDKTISLLEHLEKNCKELERYKEAYDFYNKKVQLKDSIRLAQQNSEIKELEIRFKTLQKEKEIKLLTIENKNRELESKSQQEAITNLTLQQEIKQKENQNKILVFQNTNTRTINENLLLKSNQEIKEVQLEVQQAETRRQKEFKNTIIYFFLILLVPIIGLLIIYYQKLQTQNELNQKQKEINNQKIASLLKDQELKIIKTSVDIKSKERKRIAQELHDSIGGNLAAIKLQLNNTIINTNKKELKSINSQIDETYIQVRNLSHNLLPKKFDNNHFCDVIEEYLNNISGVTNINSSFSPYPKTDINQLEENLQVQIYQIIQELITNTIKHAKATTIELQINISDHIVNILFEDNGIGFDIKLLKEGIGLKNIKSRLHQISGVLHIDSRKKRGTIINIEIPIISSKVIESKML</sequence>
<keyword evidence="6" id="KW-0418">Kinase</keyword>
<dbReference type="Pfam" id="PF02518">
    <property type="entry name" value="HATPase_c"/>
    <property type="match status" value="1"/>
</dbReference>
<dbReference type="InterPro" id="IPR036890">
    <property type="entry name" value="HATPase_C_sf"/>
</dbReference>
<evidence type="ECO:0000256" key="7">
    <source>
        <dbReference type="ARBA" id="ARBA00022840"/>
    </source>
</evidence>
<dbReference type="Pfam" id="PF13424">
    <property type="entry name" value="TPR_12"/>
    <property type="match status" value="1"/>
</dbReference>
<feature type="transmembrane region" description="Helical" evidence="11">
    <location>
        <begin position="75"/>
        <end position="97"/>
    </location>
</feature>
<dbReference type="PROSITE" id="PS50109">
    <property type="entry name" value="HIS_KIN"/>
    <property type="match status" value="1"/>
</dbReference>
<keyword evidence="11" id="KW-0472">Membrane</keyword>
<dbReference type="InterPro" id="IPR011712">
    <property type="entry name" value="Sig_transdc_His_kin_sub3_dim/P"/>
</dbReference>
<dbReference type="PANTHER" id="PTHR24421">
    <property type="entry name" value="NITRATE/NITRITE SENSOR PROTEIN NARX-RELATED"/>
    <property type="match status" value="1"/>
</dbReference>
<dbReference type="InterPro" id="IPR005467">
    <property type="entry name" value="His_kinase_dom"/>
</dbReference>
<evidence type="ECO:0000313" key="13">
    <source>
        <dbReference type="EMBL" id="GAA4107855.1"/>
    </source>
</evidence>
<evidence type="ECO:0000256" key="1">
    <source>
        <dbReference type="ARBA" id="ARBA00000085"/>
    </source>
</evidence>
<dbReference type="Pfam" id="PF07730">
    <property type="entry name" value="HisKA_3"/>
    <property type="match status" value="1"/>
</dbReference>
<dbReference type="Gene3D" id="1.20.5.1930">
    <property type="match status" value="1"/>
</dbReference>
<dbReference type="PANTHER" id="PTHR24421:SF10">
    <property type="entry name" value="NITRATE_NITRITE SENSOR PROTEIN NARQ"/>
    <property type="match status" value="1"/>
</dbReference>
<comment type="catalytic activity">
    <reaction evidence="1">
        <text>ATP + protein L-histidine = ADP + protein N-phospho-L-histidine.</text>
        <dbReference type="EC" id="2.7.13.3"/>
    </reaction>
</comment>
<keyword evidence="8" id="KW-0902">Two-component regulatory system</keyword>
<proteinExistence type="predicted"/>
<feature type="coiled-coil region" evidence="10">
    <location>
        <begin position="505"/>
        <end position="575"/>
    </location>
</feature>
<keyword evidence="5" id="KW-0547">Nucleotide-binding</keyword>
<dbReference type="PROSITE" id="PS50005">
    <property type="entry name" value="TPR"/>
    <property type="match status" value="2"/>
</dbReference>
<keyword evidence="9" id="KW-0802">TPR repeat</keyword>
<keyword evidence="14" id="KW-1185">Reference proteome</keyword>
<evidence type="ECO:0000259" key="12">
    <source>
        <dbReference type="PROSITE" id="PS50109"/>
    </source>
</evidence>
<feature type="repeat" description="TPR" evidence="9">
    <location>
        <begin position="312"/>
        <end position="345"/>
    </location>
</feature>
<keyword evidence="3" id="KW-0597">Phosphoprotein</keyword>
<dbReference type="Gene3D" id="1.25.40.10">
    <property type="entry name" value="Tetratricopeptide repeat domain"/>
    <property type="match status" value="2"/>
</dbReference>
<dbReference type="SMART" id="SM00028">
    <property type="entry name" value="TPR"/>
    <property type="match status" value="6"/>
</dbReference>
<dbReference type="SUPFAM" id="SSF48452">
    <property type="entry name" value="TPR-like"/>
    <property type="match status" value="1"/>
</dbReference>
<reference evidence="14" key="1">
    <citation type="journal article" date="2019" name="Int. J. Syst. Evol. Microbiol.">
        <title>The Global Catalogue of Microorganisms (GCM) 10K type strain sequencing project: providing services to taxonomists for standard genome sequencing and annotation.</title>
        <authorList>
            <consortium name="The Broad Institute Genomics Platform"/>
            <consortium name="The Broad Institute Genome Sequencing Center for Infectious Disease"/>
            <person name="Wu L."/>
            <person name="Ma J."/>
        </authorList>
    </citation>
    <scope>NUCLEOTIDE SEQUENCE [LARGE SCALE GENOMIC DNA]</scope>
    <source>
        <strain evidence="14">JCM 17106</strain>
    </source>
</reference>